<dbReference type="EnsemblBacteria" id="BAG01186">
    <property type="protein sequence ID" value="BAG01186"/>
    <property type="gene ID" value="MAE_13640"/>
</dbReference>
<reference evidence="1 2" key="1">
    <citation type="journal article" date="2007" name="DNA Res.">
        <title>Complete genomic structure of the bloom-forming toxic cyanobacterium Microcystis aeruginosa NIES-843.</title>
        <authorList>
            <person name="Kaneko T."/>
            <person name="Nakajima N."/>
            <person name="Okamoto S."/>
            <person name="Suzuki I."/>
            <person name="Tanabe Y."/>
            <person name="Tamaoki M."/>
            <person name="Nakamura Y."/>
            <person name="Kasai F."/>
            <person name="Watanabe A."/>
            <person name="Kawashima K."/>
            <person name="Kishida Y."/>
            <person name="Ono A."/>
            <person name="Shimizu Y."/>
            <person name="Takahashi C."/>
            <person name="Minami C."/>
            <person name="Fujishiro T."/>
            <person name="Kohara M."/>
            <person name="Katoh M."/>
            <person name="Nakazaki N."/>
            <person name="Nakayama S."/>
            <person name="Yamada M."/>
            <person name="Tabata S."/>
            <person name="Watanabe M.M."/>
        </authorList>
    </citation>
    <scope>NUCLEOTIDE SEQUENCE [LARGE SCALE GENOMIC DNA]</scope>
    <source>
        <strain evidence="2">NIES-843 / IAM M-247</strain>
    </source>
</reference>
<dbReference type="AlphaFoldDB" id="B0JTZ8"/>
<sequence length="60" mass="6882">MCPCGNGECRSSKKQSITGFLKLDWQLMILLKTDLVLFRFYCKLLPILTEKISQLSSKIT</sequence>
<proteinExistence type="predicted"/>
<dbReference type="Proteomes" id="UP000001510">
    <property type="component" value="Chromosome"/>
</dbReference>
<accession>B0JTZ8</accession>
<gene>
    <name evidence="1" type="ordered locus">MAE_13640</name>
</gene>
<evidence type="ECO:0000313" key="1">
    <source>
        <dbReference type="EMBL" id="BAG01186.1"/>
    </source>
</evidence>
<dbReference type="KEGG" id="mar:MAE_13640"/>
<dbReference type="PaxDb" id="449447-MAE_13640"/>
<organism evidence="1 2">
    <name type="scientific">Microcystis aeruginosa (strain NIES-843 / IAM M-2473)</name>
    <dbReference type="NCBI Taxonomy" id="449447"/>
    <lineage>
        <taxon>Bacteria</taxon>
        <taxon>Bacillati</taxon>
        <taxon>Cyanobacteriota</taxon>
        <taxon>Cyanophyceae</taxon>
        <taxon>Oscillatoriophycideae</taxon>
        <taxon>Chroococcales</taxon>
        <taxon>Microcystaceae</taxon>
        <taxon>Microcystis</taxon>
    </lineage>
</organism>
<name>B0JTZ8_MICAN</name>
<protein>
    <submittedName>
        <fullName evidence="1">Uncharacterized protein</fullName>
    </submittedName>
</protein>
<dbReference type="EMBL" id="AP009552">
    <property type="protein sequence ID" value="BAG01186.1"/>
    <property type="molecule type" value="Genomic_DNA"/>
</dbReference>
<keyword evidence="2" id="KW-1185">Reference proteome</keyword>
<dbReference type="HOGENOM" id="CLU_2936435_0_0_3"/>
<evidence type="ECO:0000313" key="2">
    <source>
        <dbReference type="Proteomes" id="UP000001510"/>
    </source>
</evidence>